<dbReference type="GO" id="GO:0051082">
    <property type="term" value="F:unfolded protein binding"/>
    <property type="evidence" value="ECO:0007669"/>
    <property type="project" value="TreeGrafter"/>
</dbReference>
<dbReference type="SMART" id="SM00564">
    <property type="entry name" value="PQQ"/>
    <property type="match status" value="4"/>
</dbReference>
<evidence type="ECO:0000256" key="6">
    <source>
        <dbReference type="ARBA" id="ARBA00022692"/>
    </source>
</evidence>
<comment type="cofactor">
    <cofactor evidence="1">
        <name>Mg(2+)</name>
        <dbReference type="ChEBI" id="CHEBI:18420"/>
    </cofactor>
</comment>
<dbReference type="GO" id="GO:0046872">
    <property type="term" value="F:metal ion binding"/>
    <property type="evidence" value="ECO:0007669"/>
    <property type="project" value="UniProtKB-KW"/>
</dbReference>
<dbReference type="PANTHER" id="PTHR13954:SF6">
    <property type="entry name" value="NON-SPECIFIC SERINE_THREONINE PROTEIN KINASE"/>
    <property type="match status" value="1"/>
</dbReference>
<dbReference type="PROSITE" id="PS50102">
    <property type="entry name" value="RRM"/>
    <property type="match status" value="1"/>
</dbReference>
<dbReference type="PROSITE" id="PS00108">
    <property type="entry name" value="PROTEIN_KINASE_ST"/>
    <property type="match status" value="1"/>
</dbReference>
<proteinExistence type="predicted"/>
<keyword evidence="11" id="KW-0378">Hydrolase</keyword>
<dbReference type="Pfam" id="PF00076">
    <property type="entry name" value="RRM_1"/>
    <property type="match status" value="1"/>
</dbReference>
<feature type="compositionally biased region" description="Basic and acidic residues" evidence="20">
    <location>
        <begin position="691"/>
        <end position="713"/>
    </location>
</feature>
<dbReference type="Proteomes" id="UP000252139">
    <property type="component" value="Unassembled WGS sequence"/>
</dbReference>
<comment type="catalytic activity">
    <reaction evidence="17">
        <text>L-threonyl-[protein] + ATP = O-phospho-L-threonyl-[protein] + ADP + H(+)</text>
        <dbReference type="Rhea" id="RHEA:46608"/>
        <dbReference type="Rhea" id="RHEA-COMP:11060"/>
        <dbReference type="Rhea" id="RHEA-COMP:11605"/>
        <dbReference type="ChEBI" id="CHEBI:15378"/>
        <dbReference type="ChEBI" id="CHEBI:30013"/>
        <dbReference type="ChEBI" id="CHEBI:30616"/>
        <dbReference type="ChEBI" id="CHEBI:61977"/>
        <dbReference type="ChEBI" id="CHEBI:456216"/>
        <dbReference type="EC" id="2.7.11.1"/>
    </reaction>
    <physiologicalReaction direction="left-to-right" evidence="17">
        <dbReference type="Rhea" id="RHEA:46609"/>
    </physiologicalReaction>
</comment>
<dbReference type="GO" id="GO:0005524">
    <property type="term" value="F:ATP binding"/>
    <property type="evidence" value="ECO:0007669"/>
    <property type="project" value="UniProtKB-KW"/>
</dbReference>
<keyword evidence="6" id="KW-0812">Transmembrane</keyword>
<dbReference type="GO" id="GO:0006397">
    <property type="term" value="P:mRNA processing"/>
    <property type="evidence" value="ECO:0007669"/>
    <property type="project" value="InterPro"/>
</dbReference>
<evidence type="ECO:0000256" key="18">
    <source>
        <dbReference type="ARBA" id="ARBA00048977"/>
    </source>
</evidence>
<dbReference type="GO" id="GO:0070059">
    <property type="term" value="P:intrinsic apoptotic signaling pathway in response to endoplasmic reticulum stress"/>
    <property type="evidence" value="ECO:0007669"/>
    <property type="project" value="TreeGrafter"/>
</dbReference>
<keyword evidence="9" id="KW-0547">Nucleotide-binding</keyword>
<dbReference type="InterPro" id="IPR012677">
    <property type="entry name" value="Nucleotide-bd_a/b_plait_sf"/>
</dbReference>
<dbReference type="InterPro" id="IPR038357">
    <property type="entry name" value="KEN_sf"/>
</dbReference>
<evidence type="ECO:0000256" key="8">
    <source>
        <dbReference type="ARBA" id="ARBA00022729"/>
    </source>
</evidence>
<accession>A0A367JVR2</accession>
<keyword evidence="19" id="KW-0694">RNA-binding</keyword>
<dbReference type="EMBL" id="PJQL01000632">
    <property type="protein sequence ID" value="RCH93987.1"/>
    <property type="molecule type" value="Genomic_DNA"/>
</dbReference>
<comment type="catalytic activity">
    <reaction evidence="18">
        <text>L-seryl-[protein] + ATP = O-phospho-L-seryl-[protein] + ADP + H(+)</text>
        <dbReference type="Rhea" id="RHEA:17989"/>
        <dbReference type="Rhea" id="RHEA-COMP:9863"/>
        <dbReference type="Rhea" id="RHEA-COMP:11604"/>
        <dbReference type="ChEBI" id="CHEBI:15378"/>
        <dbReference type="ChEBI" id="CHEBI:29999"/>
        <dbReference type="ChEBI" id="CHEBI:30616"/>
        <dbReference type="ChEBI" id="CHEBI:83421"/>
        <dbReference type="ChEBI" id="CHEBI:456216"/>
        <dbReference type="EC" id="2.7.11.1"/>
    </reaction>
    <physiologicalReaction direction="left-to-right" evidence="18">
        <dbReference type="Rhea" id="RHEA:17990"/>
    </physiologicalReaction>
</comment>
<dbReference type="OrthoDB" id="63989at2759"/>
<keyword evidence="10 24" id="KW-0418">Kinase</keyword>
<dbReference type="SUPFAM" id="SSF56112">
    <property type="entry name" value="Protein kinase-like (PK-like)"/>
    <property type="match status" value="1"/>
</dbReference>
<dbReference type="InterPro" id="IPR018391">
    <property type="entry name" value="PQQ_b-propeller_rpt"/>
</dbReference>
<dbReference type="Pfam" id="PF06479">
    <property type="entry name" value="Ribonuc_2-5A"/>
    <property type="match status" value="1"/>
</dbReference>
<evidence type="ECO:0000259" key="22">
    <source>
        <dbReference type="PROSITE" id="PS50102"/>
    </source>
</evidence>
<keyword evidence="25" id="KW-1185">Reference proteome</keyword>
<dbReference type="EC" id="2.7.11.1" evidence="3"/>
<dbReference type="SMART" id="SM00360">
    <property type="entry name" value="RRM"/>
    <property type="match status" value="1"/>
</dbReference>
<reference evidence="24 25" key="1">
    <citation type="journal article" date="2018" name="G3 (Bethesda)">
        <title>Phylogenetic and Phylogenomic Definition of Rhizopus Species.</title>
        <authorList>
            <person name="Gryganskyi A.P."/>
            <person name="Golan J."/>
            <person name="Dolatabadi S."/>
            <person name="Mondo S."/>
            <person name="Robb S."/>
            <person name="Idnurm A."/>
            <person name="Muszewska A."/>
            <person name="Steczkiewicz K."/>
            <person name="Masonjones S."/>
            <person name="Liao H.L."/>
            <person name="Gajdeczka M.T."/>
            <person name="Anike F."/>
            <person name="Vuek A."/>
            <person name="Anishchenko I.M."/>
            <person name="Voigt K."/>
            <person name="de Hoog G.S."/>
            <person name="Smith M.E."/>
            <person name="Heitman J."/>
            <person name="Vilgalys R."/>
            <person name="Stajich J.E."/>
        </authorList>
    </citation>
    <scope>NUCLEOTIDE SEQUENCE [LARGE SCALE GENOMIC DNA]</scope>
    <source>
        <strain evidence="24 25">CBS 357.93</strain>
    </source>
</reference>
<dbReference type="InterPro" id="IPR011009">
    <property type="entry name" value="Kinase-like_dom_sf"/>
</dbReference>
<keyword evidence="16" id="KW-0325">Glycoprotein</keyword>
<dbReference type="GO" id="GO:0036498">
    <property type="term" value="P:IRE1-mediated unfolded protein response"/>
    <property type="evidence" value="ECO:0007669"/>
    <property type="project" value="TreeGrafter"/>
</dbReference>
<feature type="domain" description="RRM" evidence="22">
    <location>
        <begin position="1"/>
        <end position="69"/>
    </location>
</feature>
<dbReference type="GO" id="GO:0004674">
    <property type="term" value="F:protein serine/threonine kinase activity"/>
    <property type="evidence" value="ECO:0007669"/>
    <property type="project" value="UniProtKB-KW"/>
</dbReference>
<keyword evidence="12" id="KW-0067">ATP-binding</keyword>
<dbReference type="Gene3D" id="3.30.70.330">
    <property type="match status" value="1"/>
</dbReference>
<gene>
    <name evidence="24" type="primary">IRE1_2</name>
    <name evidence="24" type="ORF">CU097_011900</name>
</gene>
<evidence type="ECO:0000256" key="5">
    <source>
        <dbReference type="ARBA" id="ARBA00022679"/>
    </source>
</evidence>
<comment type="caution">
    <text evidence="24">The sequence shown here is derived from an EMBL/GenBank/DDBJ whole genome shotgun (WGS) entry which is preliminary data.</text>
</comment>
<evidence type="ECO:0000256" key="1">
    <source>
        <dbReference type="ARBA" id="ARBA00001946"/>
    </source>
</evidence>
<comment type="subcellular location">
    <subcellularLocation>
        <location evidence="2">Membrane</location>
        <topology evidence="2">Single-pass type I membrane protein</topology>
    </subcellularLocation>
</comment>
<feature type="region of interest" description="Disordered" evidence="20">
    <location>
        <begin position="691"/>
        <end position="715"/>
    </location>
</feature>
<dbReference type="InterPro" id="IPR045133">
    <property type="entry name" value="IRE1/2-like"/>
</dbReference>
<dbReference type="FunFam" id="1.10.510.10:FF:000572">
    <property type="entry name" value="Serine/threonine-protein kinase/endoribonuclease IRE1"/>
    <property type="match status" value="1"/>
</dbReference>
<evidence type="ECO:0000256" key="4">
    <source>
        <dbReference type="ARBA" id="ARBA00022527"/>
    </source>
</evidence>
<evidence type="ECO:0000256" key="20">
    <source>
        <dbReference type="SAM" id="MobiDB-lite"/>
    </source>
</evidence>
<dbReference type="SUPFAM" id="SSF54928">
    <property type="entry name" value="RNA-binding domain, RBD"/>
    <property type="match status" value="1"/>
</dbReference>
<evidence type="ECO:0000256" key="10">
    <source>
        <dbReference type="ARBA" id="ARBA00022777"/>
    </source>
</evidence>
<evidence type="ECO:0000256" key="15">
    <source>
        <dbReference type="ARBA" id="ARBA00023136"/>
    </source>
</evidence>
<dbReference type="AlphaFoldDB" id="A0A367JVR2"/>
<dbReference type="InterPro" id="IPR000719">
    <property type="entry name" value="Prot_kinase_dom"/>
</dbReference>
<evidence type="ECO:0000256" key="3">
    <source>
        <dbReference type="ARBA" id="ARBA00012513"/>
    </source>
</evidence>
<dbReference type="InterPro" id="IPR010513">
    <property type="entry name" value="KEN_dom"/>
</dbReference>
<keyword evidence="13" id="KW-0460">Magnesium</keyword>
<evidence type="ECO:0000259" key="23">
    <source>
        <dbReference type="PROSITE" id="PS51392"/>
    </source>
</evidence>
<sequence>MALFVARIPRDMNNRELEDAFSKYGKITRFEVKREGFGFVEFDDKRDAEDAMKGMHESIAELVVEWAKNGGKRPSDNECYHCGKSGKSFRTSTHSLFHWFTFSALILLSLLAIYCVECKSHYELEPYSKRHLLESPIQKEAELLSTDLILVFTLDGSIRGIDRYDGTSYWTLQGGQRSSLIKADSQFKTHEMKLYDDSDDDDDDDYNEEEGYSGLFNDLVPEVHEPEVQENDILKIKNKKSKVDDSIKEDDRDLQQDVYYIIEPQDGGNLYIYGDGRPLKKLPFSIKDIADKAPIRTADGINYIGGKNTVMIAIDPRTGKILQQFDSSKQGYNHILSKKKLGPGTIFIGRNEYKVVIYDDNSRKLLNITYSEYIPNRLDNDIPLSKASSDIYIASSADRSIMAFDVTGKDMWVKDLPYPVVSVFDVYRQADSIVLCKHEPPISLNRSIIGNALRLMNRSRDLVTAYVGVHEDSLYAMSTKYYPLMQLSAWSSMYTGRSPDELPNLTIDGPQPNTSQAEWTHVQPHPSCCRGCQNHIKCIVGQHVVQNTVIDSPYQKLTFDDEDIDQDDHTDDSDQDEMRDGYIRHETKTGFFYDGFGKFWKSYMLVGAVFVYVYRDRMVTFYEVKVLPKWKQIQKKKAKVKKTKARIAAAIQEQKEKIKRVRKSITMGSVEILKQGSSSSGIKILNEQEEKINTSQEKAENDEQKEMKEEETKAPQAETKVAVVKTVSDGLDLENFKQSKSTVLEISETVLGYGSHGTVVYKGKFDGRDVAVKRLLVDFYDVALKEVQLLQESDDHPNVVRYFYKEQSDRFLYIALELCYGSLNDYMDRTLSIADLQLCDAMNPADILFQITSGLQHLHSLKIVHRDIKPHNILLAPTKHRMKHAAPMRILISDFGLCKKLDGEQSSFNYTAASPAGTSGWRAPELLAGALATEISDTSNSSSSLVTDPNMMMGRRVKATRAIDIFSAGCVFYYVLSRGDHPFGNRFGRENNILNNVYDLSKLDSMGEDGVEAKDLVERMISTDPKARPTADAILSHPFFWTTSKRLSFLQDASDRFEVEERDPPSPLLLELESGADKVIGGDWYRRIDRVVANDLGKFRKYDGKRVRDLLRALRNKKHHWQDLPDQVKKVYGEPPNQFLYYFTARFPHLLLHTYYVVANHPELRKEGSLGQYF</sequence>
<dbReference type="PROSITE" id="PS51392">
    <property type="entry name" value="KEN"/>
    <property type="match status" value="1"/>
</dbReference>
<dbReference type="InterPro" id="IPR035979">
    <property type="entry name" value="RBD_domain_sf"/>
</dbReference>
<dbReference type="InterPro" id="IPR015943">
    <property type="entry name" value="WD40/YVTN_repeat-like_dom_sf"/>
</dbReference>
<evidence type="ECO:0000256" key="7">
    <source>
        <dbReference type="ARBA" id="ARBA00022723"/>
    </source>
</evidence>
<organism evidence="24 25">
    <name type="scientific">Rhizopus azygosporus</name>
    <name type="common">Rhizopus microsporus var. azygosporus</name>
    <dbReference type="NCBI Taxonomy" id="86630"/>
    <lineage>
        <taxon>Eukaryota</taxon>
        <taxon>Fungi</taxon>
        <taxon>Fungi incertae sedis</taxon>
        <taxon>Mucoromycota</taxon>
        <taxon>Mucoromycotina</taxon>
        <taxon>Mucoromycetes</taxon>
        <taxon>Mucorales</taxon>
        <taxon>Mucorineae</taxon>
        <taxon>Rhizopodaceae</taxon>
        <taxon>Rhizopus</taxon>
    </lineage>
</organism>
<protein>
    <recommendedName>
        <fullName evidence="3">non-specific serine/threonine protein kinase</fullName>
        <ecNumber evidence="3">2.7.11.1</ecNumber>
    </recommendedName>
</protein>
<dbReference type="InterPro" id="IPR008271">
    <property type="entry name" value="Ser/Thr_kinase_AS"/>
</dbReference>
<evidence type="ECO:0000256" key="13">
    <source>
        <dbReference type="ARBA" id="ARBA00022842"/>
    </source>
</evidence>
<dbReference type="FunFam" id="3.30.200.20:FF:000077">
    <property type="entry name" value="Putative Serine/threonine-protein kinase/endoribonuclease IRE1"/>
    <property type="match status" value="1"/>
</dbReference>
<dbReference type="CDD" id="cd13982">
    <property type="entry name" value="STKc_IRE1"/>
    <property type="match status" value="1"/>
</dbReference>
<dbReference type="PROSITE" id="PS50011">
    <property type="entry name" value="PROTEIN_KINASE_DOM"/>
    <property type="match status" value="1"/>
</dbReference>
<dbReference type="GO" id="GO:0003723">
    <property type="term" value="F:RNA binding"/>
    <property type="evidence" value="ECO:0007669"/>
    <property type="project" value="UniProtKB-UniRule"/>
</dbReference>
<evidence type="ECO:0000256" key="16">
    <source>
        <dbReference type="ARBA" id="ARBA00023180"/>
    </source>
</evidence>
<keyword evidence="15" id="KW-0472">Membrane</keyword>
<dbReference type="Gene3D" id="3.30.200.20">
    <property type="entry name" value="Phosphorylase Kinase, domain 1"/>
    <property type="match status" value="1"/>
</dbReference>
<dbReference type="SMART" id="SM00220">
    <property type="entry name" value="S_TKc"/>
    <property type="match status" value="1"/>
</dbReference>
<dbReference type="GO" id="GO:0016787">
    <property type="term" value="F:hydrolase activity"/>
    <property type="evidence" value="ECO:0007669"/>
    <property type="project" value="UniProtKB-KW"/>
</dbReference>
<feature type="domain" description="KEN" evidence="23">
    <location>
        <begin position="1043"/>
        <end position="1174"/>
    </location>
</feature>
<dbReference type="PANTHER" id="PTHR13954">
    <property type="entry name" value="IRE1-RELATED"/>
    <property type="match status" value="1"/>
</dbReference>
<dbReference type="Gene3D" id="1.20.1440.180">
    <property type="entry name" value="KEN domain"/>
    <property type="match status" value="1"/>
</dbReference>
<keyword evidence="7" id="KW-0479">Metal-binding</keyword>
<evidence type="ECO:0000256" key="12">
    <source>
        <dbReference type="ARBA" id="ARBA00022840"/>
    </source>
</evidence>
<keyword evidence="14" id="KW-1133">Transmembrane helix</keyword>
<keyword evidence="4" id="KW-0723">Serine/threonine-protein kinase</keyword>
<dbReference type="Pfam" id="PF00069">
    <property type="entry name" value="Pkinase"/>
    <property type="match status" value="1"/>
</dbReference>
<dbReference type="GO" id="GO:1990604">
    <property type="term" value="C:IRE1-TRAF2-ASK1 complex"/>
    <property type="evidence" value="ECO:0007669"/>
    <property type="project" value="TreeGrafter"/>
</dbReference>
<name>A0A367JVR2_RHIAZ</name>
<dbReference type="InterPro" id="IPR000504">
    <property type="entry name" value="RRM_dom"/>
</dbReference>
<dbReference type="InterPro" id="IPR011047">
    <property type="entry name" value="Quinoprotein_ADH-like_sf"/>
</dbReference>
<evidence type="ECO:0000256" key="2">
    <source>
        <dbReference type="ARBA" id="ARBA00004479"/>
    </source>
</evidence>
<dbReference type="CDD" id="cd10422">
    <property type="entry name" value="RNase_Ire1"/>
    <property type="match status" value="1"/>
</dbReference>
<dbReference type="GO" id="GO:0004521">
    <property type="term" value="F:RNA endonuclease activity"/>
    <property type="evidence" value="ECO:0007669"/>
    <property type="project" value="InterPro"/>
</dbReference>
<keyword evidence="5" id="KW-0808">Transferase</keyword>
<dbReference type="SUPFAM" id="SSF50998">
    <property type="entry name" value="Quinoprotein alcohol dehydrogenase-like"/>
    <property type="match status" value="1"/>
</dbReference>
<evidence type="ECO:0000256" key="9">
    <source>
        <dbReference type="ARBA" id="ARBA00022741"/>
    </source>
</evidence>
<dbReference type="STRING" id="86630.A0A367JVR2"/>
<evidence type="ECO:0000256" key="19">
    <source>
        <dbReference type="PROSITE-ProRule" id="PRU00176"/>
    </source>
</evidence>
<evidence type="ECO:0000313" key="24">
    <source>
        <dbReference type="EMBL" id="RCH93987.1"/>
    </source>
</evidence>
<keyword evidence="8" id="KW-0732">Signal</keyword>
<evidence type="ECO:0000256" key="11">
    <source>
        <dbReference type="ARBA" id="ARBA00022801"/>
    </source>
</evidence>
<dbReference type="Gene3D" id="2.130.10.10">
    <property type="entry name" value="YVTN repeat-like/Quinoprotein amine dehydrogenase"/>
    <property type="match status" value="1"/>
</dbReference>
<evidence type="ECO:0000256" key="17">
    <source>
        <dbReference type="ARBA" id="ARBA00048659"/>
    </source>
</evidence>
<dbReference type="Gene3D" id="1.10.510.10">
    <property type="entry name" value="Transferase(Phosphotransferase) domain 1"/>
    <property type="match status" value="1"/>
</dbReference>
<evidence type="ECO:0000313" key="25">
    <source>
        <dbReference type="Proteomes" id="UP000252139"/>
    </source>
</evidence>
<evidence type="ECO:0000259" key="21">
    <source>
        <dbReference type="PROSITE" id="PS50011"/>
    </source>
</evidence>
<evidence type="ECO:0000256" key="14">
    <source>
        <dbReference type="ARBA" id="ARBA00022989"/>
    </source>
</evidence>
<dbReference type="SMART" id="SM00580">
    <property type="entry name" value="PUG"/>
    <property type="match status" value="1"/>
</dbReference>
<feature type="domain" description="Protein kinase" evidence="21">
    <location>
        <begin position="745"/>
        <end position="1040"/>
    </location>
</feature>